<accession>A0AAF0DLF5</accession>
<evidence type="ECO:0000313" key="1">
    <source>
        <dbReference type="EMBL" id="WEW60338.1"/>
    </source>
</evidence>
<dbReference type="Proteomes" id="UP001219355">
    <property type="component" value="Chromosome 4"/>
</dbReference>
<gene>
    <name evidence="1" type="ORF">PRK78_005823</name>
</gene>
<name>A0AAF0DLF5_9EURO</name>
<dbReference type="Pfam" id="PF23731">
    <property type="entry name" value="ARM_ECM29_C"/>
    <property type="match status" value="1"/>
</dbReference>
<keyword evidence="2" id="KW-1185">Reference proteome</keyword>
<sequence length="164" mass="17751">MIPAADYGDRIEEDTFAASVECLLKCLDPSAPYAVLGEQISQSVSLIETALVNGGKATYQVLFDGLKSFFNRVLALSADSIRECESAFTALASRLLFRDMEITVETARVKRAQAVDSFAAVCERGTFECGPEWVSTIEGWNAAERSAQVKRILSEVAGKMVKGG</sequence>
<reference evidence="1" key="1">
    <citation type="submission" date="2023-03" db="EMBL/GenBank/DDBJ databases">
        <title>Emydomyces testavorans Genome Sequence.</title>
        <authorList>
            <person name="Hoyer L."/>
        </authorList>
    </citation>
    <scope>NUCLEOTIDE SEQUENCE</scope>
    <source>
        <strain evidence="1">16-2883</strain>
    </source>
</reference>
<protein>
    <submittedName>
        <fullName evidence="1">Uncharacterized protein</fullName>
    </submittedName>
</protein>
<dbReference type="AlphaFoldDB" id="A0AAF0DLF5"/>
<organism evidence="1 2">
    <name type="scientific">Emydomyces testavorans</name>
    <dbReference type="NCBI Taxonomy" id="2070801"/>
    <lineage>
        <taxon>Eukaryota</taxon>
        <taxon>Fungi</taxon>
        <taxon>Dikarya</taxon>
        <taxon>Ascomycota</taxon>
        <taxon>Pezizomycotina</taxon>
        <taxon>Eurotiomycetes</taxon>
        <taxon>Eurotiomycetidae</taxon>
        <taxon>Onygenales</taxon>
        <taxon>Nannizziopsiaceae</taxon>
        <taxon>Emydomyces</taxon>
    </lineage>
</organism>
<evidence type="ECO:0000313" key="2">
    <source>
        <dbReference type="Proteomes" id="UP001219355"/>
    </source>
</evidence>
<dbReference type="EMBL" id="CP120630">
    <property type="protein sequence ID" value="WEW60338.1"/>
    <property type="molecule type" value="Genomic_DNA"/>
</dbReference>
<proteinExistence type="predicted"/>